<feature type="transmembrane region" description="Helical" evidence="7">
    <location>
        <begin position="417"/>
        <end position="437"/>
    </location>
</feature>
<comment type="subcellular location">
    <subcellularLocation>
        <location evidence="1">Cell membrane</location>
        <topology evidence="1">Multi-pass membrane protein</topology>
    </subcellularLocation>
</comment>
<keyword evidence="5 7" id="KW-0472">Membrane</keyword>
<evidence type="ECO:0000256" key="2">
    <source>
        <dbReference type="ARBA" id="ARBA00022475"/>
    </source>
</evidence>
<dbReference type="PATRIC" id="fig|361183.4.peg.1269"/>
<feature type="transmembrane region" description="Helical" evidence="7">
    <location>
        <begin position="481"/>
        <end position="501"/>
    </location>
</feature>
<feature type="coiled-coil region" evidence="6">
    <location>
        <begin position="359"/>
        <end position="386"/>
    </location>
</feature>
<keyword evidence="3 7" id="KW-0812">Transmembrane</keyword>
<dbReference type="OrthoDB" id="9795292at2"/>
<dbReference type="STRING" id="361183.AMC99_01298"/>
<dbReference type="InterPro" id="IPR014345">
    <property type="entry name" value="XrtA_polysacc_chain"/>
</dbReference>
<dbReference type="Pfam" id="PF02706">
    <property type="entry name" value="Wzz"/>
    <property type="match status" value="1"/>
</dbReference>
<dbReference type="RefSeq" id="WP_061924300.1">
    <property type="nucleotide sequence ID" value="NZ_CP012669.1"/>
</dbReference>
<organism evidence="9 10">
    <name type="scientific">Altererythrobacter epoxidivorans</name>
    <dbReference type="NCBI Taxonomy" id="361183"/>
    <lineage>
        <taxon>Bacteria</taxon>
        <taxon>Pseudomonadati</taxon>
        <taxon>Pseudomonadota</taxon>
        <taxon>Alphaproteobacteria</taxon>
        <taxon>Sphingomonadales</taxon>
        <taxon>Erythrobacteraceae</taxon>
        <taxon>Altererythrobacter</taxon>
    </lineage>
</organism>
<dbReference type="NCBIfam" id="TIGR03007">
    <property type="entry name" value="pepcterm_ChnLen"/>
    <property type="match status" value="1"/>
</dbReference>
<dbReference type="InterPro" id="IPR050445">
    <property type="entry name" value="Bact_polysacc_biosynth/exp"/>
</dbReference>
<accession>A0A0M3TA81</accession>
<evidence type="ECO:0000256" key="1">
    <source>
        <dbReference type="ARBA" id="ARBA00004651"/>
    </source>
</evidence>
<keyword evidence="6" id="KW-0175">Coiled coil</keyword>
<proteinExistence type="predicted"/>
<dbReference type="GO" id="GO:0005886">
    <property type="term" value="C:plasma membrane"/>
    <property type="evidence" value="ECO:0007669"/>
    <property type="project" value="UniProtKB-SubCell"/>
</dbReference>
<evidence type="ECO:0000256" key="6">
    <source>
        <dbReference type="SAM" id="Coils"/>
    </source>
</evidence>
<evidence type="ECO:0000256" key="5">
    <source>
        <dbReference type="ARBA" id="ARBA00023136"/>
    </source>
</evidence>
<name>A0A0M3TA81_9SPHN</name>
<dbReference type="PANTHER" id="PTHR32309">
    <property type="entry name" value="TYROSINE-PROTEIN KINASE"/>
    <property type="match status" value="1"/>
</dbReference>
<reference evidence="9 10" key="1">
    <citation type="submission" date="2015-09" db="EMBL/GenBank/DDBJ databases">
        <title>Complete genome sequence of a benzo[a]pyrene-degrading bacterium Altererythrobacter epoxidivorans CGMCC 1.7731T.</title>
        <authorList>
            <person name="Li Z."/>
            <person name="Cheng H."/>
            <person name="Huo Y."/>
            <person name="Xu X."/>
        </authorList>
    </citation>
    <scope>NUCLEOTIDE SEQUENCE [LARGE SCALE GENOMIC DNA]</scope>
    <source>
        <strain evidence="9 10">CGMCC 1.7731</strain>
    </source>
</reference>
<dbReference type="EMBL" id="CP012669">
    <property type="protein sequence ID" value="ALE16592.1"/>
    <property type="molecule type" value="Genomic_DNA"/>
</dbReference>
<evidence type="ECO:0000313" key="10">
    <source>
        <dbReference type="Proteomes" id="UP000057938"/>
    </source>
</evidence>
<evidence type="ECO:0000256" key="4">
    <source>
        <dbReference type="ARBA" id="ARBA00022989"/>
    </source>
</evidence>
<keyword evidence="2" id="KW-1003">Cell membrane</keyword>
<evidence type="ECO:0000256" key="3">
    <source>
        <dbReference type="ARBA" id="ARBA00022692"/>
    </source>
</evidence>
<dbReference type="KEGG" id="aep:AMC99_01298"/>
<feature type="coiled-coil region" evidence="6">
    <location>
        <begin position="172"/>
        <end position="199"/>
    </location>
</feature>
<gene>
    <name evidence="9" type="ORF">AMC99_01298</name>
</gene>
<dbReference type="GO" id="GO:0004713">
    <property type="term" value="F:protein tyrosine kinase activity"/>
    <property type="evidence" value="ECO:0007669"/>
    <property type="project" value="TreeGrafter"/>
</dbReference>
<feature type="transmembrane region" description="Helical" evidence="7">
    <location>
        <begin position="20"/>
        <end position="40"/>
    </location>
</feature>
<keyword evidence="4 7" id="KW-1133">Transmembrane helix</keyword>
<dbReference type="AlphaFoldDB" id="A0A0M3TA81"/>
<evidence type="ECO:0000259" key="8">
    <source>
        <dbReference type="Pfam" id="PF02706"/>
    </source>
</evidence>
<sequence>MNEVFEELRSALYSVWHRRWLALAVAWGVCILGWLVVAMIPNSYESRARIYVDLDDVLSEQIGIAGDGRQEIQRVRQTLASSVNLEKVIRSTRLGDGITERSDMDNAIADLTKKVSIKSEEDNLFELVATVGKSDLSDAENAVLARDVVQKLIDIFREQNIVGNRNEVAGTIVFLDQQLEERKRELEAAEQRRLAFEAQYPELIGGSTTLATKIQQSRTELRGIEGDLAAAQSALAAINGQLAGTPRTIVTAGDAGGSRGALMQAQAQLAQLRGRGLTDSHPDIVATKKQVDLLRKQVAAEGPDSVSGQPNPAYTSLVSIRAERQANMEALQARRAAIQSDVAALMASQASEPEVAAEANHISRDYEVLRKKYDELLQDREEIRLRGQVENERSSFKFDLIDPPVIPQKPAAPNRPLLLIGVLLAGIGAGIAAAFAMGQLRSTFSTAGKLERAMDLPVIGSISLTLKEGAQALQAKRLKQFIGASAGLGGVFMILLAIEFIQVGKVA</sequence>
<dbReference type="PANTHER" id="PTHR32309:SF13">
    <property type="entry name" value="FERRIC ENTEROBACTIN TRANSPORT PROTEIN FEPE"/>
    <property type="match status" value="1"/>
</dbReference>
<protein>
    <submittedName>
        <fullName evidence="9">Lipopolysaccharide biosynthesis chain length determinant protein</fullName>
    </submittedName>
</protein>
<feature type="domain" description="Polysaccharide chain length determinant N-terminal" evidence="8">
    <location>
        <begin position="13"/>
        <end position="91"/>
    </location>
</feature>
<evidence type="ECO:0000313" key="9">
    <source>
        <dbReference type="EMBL" id="ALE16592.1"/>
    </source>
</evidence>
<keyword evidence="10" id="KW-1185">Reference proteome</keyword>
<evidence type="ECO:0000256" key="7">
    <source>
        <dbReference type="SAM" id="Phobius"/>
    </source>
</evidence>
<dbReference type="InterPro" id="IPR003856">
    <property type="entry name" value="LPS_length_determ_N"/>
</dbReference>
<dbReference type="Proteomes" id="UP000057938">
    <property type="component" value="Chromosome"/>
</dbReference>